<dbReference type="InterPro" id="IPR036322">
    <property type="entry name" value="WD40_repeat_dom_sf"/>
</dbReference>
<reference evidence="2" key="3">
    <citation type="submission" date="2015-06" db="UniProtKB">
        <authorList>
            <consortium name="EnsemblMetazoa"/>
        </authorList>
    </citation>
    <scope>IDENTIFICATION</scope>
</reference>
<dbReference type="EnsemblMetazoa" id="HelroT164198">
    <property type="protein sequence ID" value="HelroP164198"/>
    <property type="gene ID" value="HelroG164198"/>
</dbReference>
<dbReference type="RefSeq" id="XP_009027448.1">
    <property type="nucleotide sequence ID" value="XM_009029200.1"/>
</dbReference>
<evidence type="ECO:0000313" key="2">
    <source>
        <dbReference type="EnsemblMetazoa" id="HelroP164198"/>
    </source>
</evidence>
<dbReference type="GeneID" id="20200432"/>
<keyword evidence="3" id="KW-1185">Reference proteome</keyword>
<dbReference type="EMBL" id="KB097571">
    <property type="protein sequence ID" value="ESN94367.1"/>
    <property type="molecule type" value="Genomic_DNA"/>
</dbReference>
<gene>
    <name evidence="2" type="primary">20200432</name>
    <name evidence="1" type="ORF">HELRODRAFT_164198</name>
</gene>
<organism evidence="2 3">
    <name type="scientific">Helobdella robusta</name>
    <name type="common">Californian leech</name>
    <dbReference type="NCBI Taxonomy" id="6412"/>
    <lineage>
        <taxon>Eukaryota</taxon>
        <taxon>Metazoa</taxon>
        <taxon>Spiralia</taxon>
        <taxon>Lophotrochozoa</taxon>
        <taxon>Annelida</taxon>
        <taxon>Clitellata</taxon>
        <taxon>Hirudinea</taxon>
        <taxon>Rhynchobdellida</taxon>
        <taxon>Glossiphoniidae</taxon>
        <taxon>Helobdella</taxon>
    </lineage>
</organism>
<dbReference type="SUPFAM" id="SSF50978">
    <property type="entry name" value="WD40 repeat-like"/>
    <property type="match status" value="1"/>
</dbReference>
<dbReference type="AlphaFoldDB" id="T1EV32"/>
<dbReference type="Proteomes" id="UP000015101">
    <property type="component" value="Unassembled WGS sequence"/>
</dbReference>
<dbReference type="InParanoid" id="T1EV32"/>
<evidence type="ECO:0000313" key="1">
    <source>
        <dbReference type="EMBL" id="ESN94367.1"/>
    </source>
</evidence>
<reference evidence="1 3" key="2">
    <citation type="journal article" date="2013" name="Nature">
        <title>Insights into bilaterian evolution from three spiralian genomes.</title>
        <authorList>
            <person name="Simakov O."/>
            <person name="Marletaz F."/>
            <person name="Cho S.J."/>
            <person name="Edsinger-Gonzales E."/>
            <person name="Havlak P."/>
            <person name="Hellsten U."/>
            <person name="Kuo D.H."/>
            <person name="Larsson T."/>
            <person name="Lv J."/>
            <person name="Arendt D."/>
            <person name="Savage R."/>
            <person name="Osoegawa K."/>
            <person name="de Jong P."/>
            <person name="Grimwood J."/>
            <person name="Chapman J.A."/>
            <person name="Shapiro H."/>
            <person name="Aerts A."/>
            <person name="Otillar R.P."/>
            <person name="Terry A.Y."/>
            <person name="Boore J.L."/>
            <person name="Grigoriev I.V."/>
            <person name="Lindberg D.R."/>
            <person name="Seaver E.C."/>
            <person name="Weisblat D.A."/>
            <person name="Putnam N.H."/>
            <person name="Rokhsar D.S."/>
        </authorList>
    </citation>
    <scope>NUCLEOTIDE SEQUENCE</scope>
</reference>
<evidence type="ECO:0000313" key="3">
    <source>
        <dbReference type="Proteomes" id="UP000015101"/>
    </source>
</evidence>
<proteinExistence type="predicted"/>
<sequence>MCKYLEITLQVPKISTRVQVPHHCVIKGNYPKESSITVRKQEAAGPCELVTCVFEDGIDSVIYQANDFGELLLFDSSHPHNDSILLKKIRIHEGKITSMIQLGKNLFTSSLDQKIKVWSLPHFKQCFYCQARNFSKPKKDLKSFSPLHSGLFAMMQGAFEYCWNQKKLATRKKTLSLVDGYKVQPLKKLLILVLEIAVDELKSLFPNDPDDILSSEWLHLKSYLAKLNRNSVPNNSADSCQWMKENGLQTIYQK</sequence>
<dbReference type="CTD" id="20200432"/>
<reference evidence="3" key="1">
    <citation type="submission" date="2012-12" db="EMBL/GenBank/DDBJ databases">
        <authorList>
            <person name="Hellsten U."/>
            <person name="Grimwood J."/>
            <person name="Chapman J.A."/>
            <person name="Shapiro H."/>
            <person name="Aerts A."/>
            <person name="Otillar R.P."/>
            <person name="Terry A.Y."/>
            <person name="Boore J.L."/>
            <person name="Simakov O."/>
            <person name="Marletaz F."/>
            <person name="Cho S.-J."/>
            <person name="Edsinger-Gonzales E."/>
            <person name="Havlak P."/>
            <person name="Kuo D.-H."/>
            <person name="Larsson T."/>
            <person name="Lv J."/>
            <person name="Arendt D."/>
            <person name="Savage R."/>
            <person name="Osoegawa K."/>
            <person name="de Jong P."/>
            <person name="Lindberg D.R."/>
            <person name="Seaver E.C."/>
            <person name="Weisblat D.A."/>
            <person name="Putnam N.H."/>
            <person name="Grigoriev I.V."/>
            <person name="Rokhsar D.S."/>
        </authorList>
    </citation>
    <scope>NUCLEOTIDE SEQUENCE</scope>
</reference>
<protein>
    <submittedName>
        <fullName evidence="1 2">Uncharacterized protein</fullName>
    </submittedName>
</protein>
<name>T1EV32_HELRO</name>
<dbReference type="EMBL" id="AMQM01001575">
    <property type="status" value="NOT_ANNOTATED_CDS"/>
    <property type="molecule type" value="Genomic_DNA"/>
</dbReference>
<accession>T1EV32</accession>
<dbReference type="HOGENOM" id="CLU_1095295_0_0_1"/>
<dbReference type="KEGG" id="hro:HELRODRAFT_164198"/>